<dbReference type="SUPFAM" id="SSF53448">
    <property type="entry name" value="Nucleotide-diphospho-sugar transferases"/>
    <property type="match status" value="1"/>
</dbReference>
<dbReference type="EMBL" id="SOFF01000030">
    <property type="protein sequence ID" value="TFB89443.1"/>
    <property type="molecule type" value="Genomic_DNA"/>
</dbReference>
<evidence type="ECO:0000313" key="1">
    <source>
        <dbReference type="EMBL" id="TFB89443.1"/>
    </source>
</evidence>
<dbReference type="Gene3D" id="3.90.550.10">
    <property type="entry name" value="Spore Coat Polysaccharide Biosynthesis Protein SpsA, Chain A"/>
    <property type="match status" value="1"/>
</dbReference>
<dbReference type="PANTHER" id="PTHR43179:SF7">
    <property type="entry name" value="RHAMNOSYLTRANSFERASE WBBL"/>
    <property type="match status" value="1"/>
</dbReference>
<dbReference type="Pfam" id="PF13641">
    <property type="entry name" value="Glyco_tranf_2_3"/>
    <property type="match status" value="1"/>
</dbReference>
<name>A0A5F0D4S2_9MICO</name>
<keyword evidence="1" id="KW-0808">Transferase</keyword>
<reference evidence="1 2" key="1">
    <citation type="submission" date="2019-03" db="EMBL/GenBank/DDBJ databases">
        <title>Genomics of glacier-inhabiting Cryobacterium strains.</title>
        <authorList>
            <person name="Liu Q."/>
            <person name="Xin Y.-H."/>
        </authorList>
    </citation>
    <scope>NUCLEOTIDE SEQUENCE [LARGE SCALE GENOMIC DNA]</scope>
    <source>
        <strain evidence="1 2">Hh15</strain>
    </source>
</reference>
<dbReference type="AlphaFoldDB" id="A0A5F0D4S2"/>
<dbReference type="GO" id="GO:0016740">
    <property type="term" value="F:transferase activity"/>
    <property type="evidence" value="ECO:0007669"/>
    <property type="project" value="UniProtKB-KW"/>
</dbReference>
<gene>
    <name evidence="1" type="ORF">E3O10_11100</name>
</gene>
<accession>A0A5F0D4S2</accession>
<dbReference type="OrthoDB" id="9771846at2"/>
<dbReference type="Proteomes" id="UP000297654">
    <property type="component" value="Unassembled WGS sequence"/>
</dbReference>
<protein>
    <submittedName>
        <fullName evidence="1">Glycosyltransferase family 2 protein</fullName>
    </submittedName>
</protein>
<comment type="caution">
    <text evidence="1">The sequence shown here is derived from an EMBL/GenBank/DDBJ whole genome shotgun (WGS) entry which is preliminary data.</text>
</comment>
<dbReference type="InterPro" id="IPR029044">
    <property type="entry name" value="Nucleotide-diphossugar_trans"/>
</dbReference>
<evidence type="ECO:0000313" key="2">
    <source>
        <dbReference type="Proteomes" id="UP000297654"/>
    </source>
</evidence>
<keyword evidence="2" id="KW-1185">Reference proteome</keyword>
<sequence>MATCRIAVVTVSYGSEDVLGPFLNSLGLASLHPLFVVVADNKQSKGTSKVRELTEESGALYLPLDVNRGYGHAINQAVRHLPSNIEFIVISNPDVVAEPGSIDILVQTLSADSTIAAAGPRILSSDGQVYPSARMIPTLTGGVGHALFSSIWPGNPWTRSYRRDAVAVPARRDAGWLSGAFLVARRSTIEDLHGFDENYFMYFEDVDLGYRIGKSGLRNVYEPSAIVTHTGAHSTATDSLNMLTAHHRSARRFLSKQYPGPSRWPIRAILSVGLSARSWLLERKNRRT</sequence>
<dbReference type="CDD" id="cd04186">
    <property type="entry name" value="GT_2_like_c"/>
    <property type="match status" value="1"/>
</dbReference>
<proteinExistence type="predicted"/>
<dbReference type="PANTHER" id="PTHR43179">
    <property type="entry name" value="RHAMNOSYLTRANSFERASE WBBL"/>
    <property type="match status" value="1"/>
</dbReference>
<organism evidence="1 2">
    <name type="scientific">Cryobacterium luteum</name>
    <dbReference type="NCBI Taxonomy" id="1424661"/>
    <lineage>
        <taxon>Bacteria</taxon>
        <taxon>Bacillati</taxon>
        <taxon>Actinomycetota</taxon>
        <taxon>Actinomycetes</taxon>
        <taxon>Micrococcales</taxon>
        <taxon>Microbacteriaceae</taxon>
        <taxon>Cryobacterium</taxon>
    </lineage>
</organism>